<dbReference type="Gene3D" id="3.40.640.10">
    <property type="entry name" value="Type I PLP-dependent aspartate aminotransferase-like (Major domain)"/>
    <property type="match status" value="2"/>
</dbReference>
<dbReference type="InterPro" id="IPR015422">
    <property type="entry name" value="PyrdxlP-dep_Trfase_small"/>
</dbReference>
<dbReference type="GO" id="GO:0006147">
    <property type="term" value="P:guanine catabolic process"/>
    <property type="evidence" value="ECO:0007669"/>
    <property type="project" value="UniProtKB-UniPathway"/>
</dbReference>
<feature type="domain" description="Glycine dehydrogenase C-terminal" evidence="22">
    <location>
        <begin position="882"/>
        <end position="1003"/>
    </location>
</feature>
<keyword evidence="24" id="KW-1185">Reference proteome</keyword>
<evidence type="ECO:0000256" key="13">
    <source>
        <dbReference type="ARBA" id="ARBA00049026"/>
    </source>
</evidence>
<dbReference type="FunFam" id="3.20.20.140:FF:000022">
    <property type="entry name" value="Guanine deaminase"/>
    <property type="match status" value="1"/>
</dbReference>
<evidence type="ECO:0000256" key="19">
    <source>
        <dbReference type="PIRSR" id="PIRSR603437-50"/>
    </source>
</evidence>
<organism evidence="23 24">
    <name type="scientific">Aspergillus rambellii</name>
    <dbReference type="NCBI Taxonomy" id="308745"/>
    <lineage>
        <taxon>Eukaryota</taxon>
        <taxon>Fungi</taxon>
        <taxon>Dikarya</taxon>
        <taxon>Ascomycota</taxon>
        <taxon>Pezizomycotina</taxon>
        <taxon>Eurotiomycetes</taxon>
        <taxon>Eurotiomycetidae</taxon>
        <taxon>Eurotiales</taxon>
        <taxon>Aspergillaceae</taxon>
        <taxon>Aspergillus</taxon>
        <taxon>Aspergillus subgen. Nidulantes</taxon>
    </lineage>
</organism>
<feature type="domain" description="Glycine cleavage system P-protein N-terminal" evidence="21">
    <location>
        <begin position="79"/>
        <end position="540"/>
    </location>
</feature>
<dbReference type="GO" id="GO:0008892">
    <property type="term" value="F:guanine deaminase activity"/>
    <property type="evidence" value="ECO:0007669"/>
    <property type="project" value="UniProtKB-EC"/>
</dbReference>
<gene>
    <name evidence="23" type="ORF">ARAM_002186</name>
</gene>
<dbReference type="Proteomes" id="UP000034291">
    <property type="component" value="Unassembled WGS sequence"/>
</dbReference>
<evidence type="ECO:0000256" key="15">
    <source>
        <dbReference type="ARBA" id="ARBA00056079"/>
    </source>
</evidence>
<comment type="cofactor">
    <cofactor evidence="1 19">
        <name>pyridoxal 5'-phosphate</name>
        <dbReference type="ChEBI" id="CHEBI:597326"/>
    </cofactor>
</comment>
<name>A0A0F8VT51_9EURO</name>
<dbReference type="NCBIfam" id="NF003346">
    <property type="entry name" value="PRK04366.1"/>
    <property type="match status" value="1"/>
</dbReference>
<evidence type="ECO:0000259" key="20">
    <source>
        <dbReference type="Pfam" id="PF01979"/>
    </source>
</evidence>
<protein>
    <recommendedName>
        <fullName evidence="16">Probable guanine deaminase</fullName>
        <ecNumber evidence="6">1.4.4.2</ecNumber>
        <ecNumber evidence="7">3.5.4.3</ecNumber>
    </recommendedName>
    <alternativeName>
        <fullName evidence="17">Glycine cleavage system P protein</fullName>
    </alternativeName>
    <alternativeName>
        <fullName evidence="18">Guanine aminohydrolase</fullName>
    </alternativeName>
</protein>
<evidence type="ECO:0000313" key="24">
    <source>
        <dbReference type="Proteomes" id="UP000034291"/>
    </source>
</evidence>
<dbReference type="SUPFAM" id="SSF51556">
    <property type="entry name" value="Metallo-dependent hydrolases"/>
    <property type="match status" value="1"/>
</dbReference>
<evidence type="ECO:0000256" key="8">
    <source>
        <dbReference type="ARBA" id="ARBA00022723"/>
    </source>
</evidence>
<dbReference type="FunFam" id="3.40.640.10:FF:000007">
    <property type="entry name" value="glycine dehydrogenase (Decarboxylating), mitochondrial"/>
    <property type="match status" value="1"/>
</dbReference>
<evidence type="ECO:0000313" key="23">
    <source>
        <dbReference type="EMBL" id="KKK26411.1"/>
    </source>
</evidence>
<evidence type="ECO:0000256" key="18">
    <source>
        <dbReference type="ARBA" id="ARBA00083147"/>
    </source>
</evidence>
<dbReference type="InterPro" id="IPR015424">
    <property type="entry name" value="PyrdxlP-dep_Trfase"/>
</dbReference>
<evidence type="ECO:0000256" key="17">
    <source>
        <dbReference type="ARBA" id="ARBA00082072"/>
    </source>
</evidence>
<proteinExistence type="inferred from homology"/>
<comment type="catalytic activity">
    <reaction evidence="14">
        <text>guanine + H2O + H(+) = xanthine + NH4(+)</text>
        <dbReference type="Rhea" id="RHEA:14665"/>
        <dbReference type="ChEBI" id="CHEBI:15377"/>
        <dbReference type="ChEBI" id="CHEBI:15378"/>
        <dbReference type="ChEBI" id="CHEBI:16235"/>
        <dbReference type="ChEBI" id="CHEBI:17712"/>
        <dbReference type="ChEBI" id="CHEBI:28938"/>
        <dbReference type="EC" id="3.5.4.3"/>
    </reaction>
</comment>
<dbReference type="Pfam" id="PF02347">
    <property type="entry name" value="GDC-P"/>
    <property type="match status" value="2"/>
</dbReference>
<evidence type="ECO:0000256" key="9">
    <source>
        <dbReference type="ARBA" id="ARBA00022801"/>
    </source>
</evidence>
<dbReference type="GO" id="GO:0008270">
    <property type="term" value="F:zinc ion binding"/>
    <property type="evidence" value="ECO:0007669"/>
    <property type="project" value="InterPro"/>
</dbReference>
<dbReference type="GO" id="GO:0019464">
    <property type="term" value="P:glycine decarboxylation via glycine cleavage system"/>
    <property type="evidence" value="ECO:0007669"/>
    <property type="project" value="TreeGrafter"/>
</dbReference>
<dbReference type="CDD" id="cd00613">
    <property type="entry name" value="GDC-P"/>
    <property type="match status" value="2"/>
</dbReference>
<dbReference type="GO" id="GO:0005960">
    <property type="term" value="C:glycine cleavage complex"/>
    <property type="evidence" value="ECO:0007669"/>
    <property type="project" value="TreeGrafter"/>
</dbReference>
<reference evidence="23 24" key="1">
    <citation type="submission" date="2015-02" db="EMBL/GenBank/DDBJ databases">
        <title>Draft Genome Sequences of Two Closely-Related Aflatoxigenic Aspergillus Species Obtained from the Cote d'Ivoire.</title>
        <authorList>
            <person name="Moore G.G."/>
            <person name="Beltz S.B."/>
            <person name="Mack B.M."/>
        </authorList>
    </citation>
    <scope>NUCLEOTIDE SEQUENCE [LARGE SCALE GENOMIC DNA]</scope>
    <source>
        <strain evidence="23 24">SRRC1468</strain>
    </source>
</reference>
<comment type="similarity">
    <text evidence="5">Belongs to the GcvP family.</text>
</comment>
<dbReference type="InterPro" id="IPR014311">
    <property type="entry name" value="Guanine_deaminase"/>
</dbReference>
<evidence type="ECO:0000256" key="2">
    <source>
        <dbReference type="ARBA" id="ARBA00001947"/>
    </source>
</evidence>
<dbReference type="InterPro" id="IPR011059">
    <property type="entry name" value="Metal-dep_hydrolase_composite"/>
</dbReference>
<keyword evidence="11 19" id="KW-0663">Pyridoxal phosphate</keyword>
<feature type="domain" description="Glycine cleavage system P-protein N-terminal" evidence="21">
    <location>
        <begin position="560"/>
        <end position="831"/>
    </location>
</feature>
<dbReference type="Gene3D" id="2.30.40.10">
    <property type="entry name" value="Urease, subunit C, domain 1"/>
    <property type="match status" value="1"/>
</dbReference>
<comment type="catalytic activity">
    <reaction evidence="13">
        <text>N(6)-[(R)-lipoyl]-L-lysyl-[glycine-cleavage complex H protein] + glycine + H(+) = N(6)-[(R)-S(8)-aminomethyldihydrolipoyl]-L-lysyl-[glycine-cleavage complex H protein] + CO2</text>
        <dbReference type="Rhea" id="RHEA:24304"/>
        <dbReference type="Rhea" id="RHEA-COMP:10494"/>
        <dbReference type="Rhea" id="RHEA-COMP:10495"/>
        <dbReference type="ChEBI" id="CHEBI:15378"/>
        <dbReference type="ChEBI" id="CHEBI:16526"/>
        <dbReference type="ChEBI" id="CHEBI:57305"/>
        <dbReference type="ChEBI" id="CHEBI:83099"/>
        <dbReference type="ChEBI" id="CHEBI:83143"/>
        <dbReference type="EC" id="1.4.4.2"/>
    </reaction>
</comment>
<dbReference type="InterPro" id="IPR020581">
    <property type="entry name" value="GDC_P"/>
</dbReference>
<evidence type="ECO:0000256" key="14">
    <source>
        <dbReference type="ARBA" id="ARBA00051148"/>
    </source>
</evidence>
<dbReference type="NCBIfam" id="TIGR00461">
    <property type="entry name" value="gcvP"/>
    <property type="match status" value="1"/>
</dbReference>
<dbReference type="GO" id="GO:0030170">
    <property type="term" value="F:pyridoxal phosphate binding"/>
    <property type="evidence" value="ECO:0007669"/>
    <property type="project" value="TreeGrafter"/>
</dbReference>
<keyword evidence="12" id="KW-0560">Oxidoreductase</keyword>
<dbReference type="STRING" id="308745.A0A0F8VT51"/>
<comment type="similarity">
    <text evidence="4">Belongs to the metallo-dependent hydrolases superfamily. ATZ/TRZ family.</text>
</comment>
<dbReference type="EC" id="3.5.4.3" evidence="7"/>
<dbReference type="InterPro" id="IPR003437">
    <property type="entry name" value="GcvP"/>
</dbReference>
<dbReference type="FunFam" id="3.90.1150.10:FF:000007">
    <property type="entry name" value="Glycine dehydrogenase (decarboxylating), mitochondrial"/>
    <property type="match status" value="1"/>
</dbReference>
<dbReference type="GO" id="GO:0016594">
    <property type="term" value="F:glycine binding"/>
    <property type="evidence" value="ECO:0007669"/>
    <property type="project" value="TreeGrafter"/>
</dbReference>
<dbReference type="EMBL" id="JZBS01000399">
    <property type="protein sequence ID" value="KKK26411.1"/>
    <property type="molecule type" value="Genomic_DNA"/>
</dbReference>
<feature type="modified residue" description="N6-(pyridoxal phosphate)lysine" evidence="19">
    <location>
        <position position="806"/>
    </location>
</feature>
<comment type="function">
    <text evidence="15">Catalyzes the hydrolytic deamination of guanine, producing xanthine and ammonia.</text>
</comment>
<dbReference type="EC" id="1.4.4.2" evidence="6"/>
<sequence>MAASWCALRGSRQLALRSRLHPVPSIALRRTTPKTYLPASRALHTTTTTTRRPVYTSSVADHGVPHPRDIFQPLDTFPRRHIGPSPDAAQEMLATLDPPVATLDEFVKQVLPADILSQKDLAVTAPSADTGLPRSSVHGGLGETDMLQLLDQYRKQIDVSGKTYIGAGYYPTIVPPVILRNILENPAWYTSYTPYQPEISQGRLESLLNFQTLTADLTGLPFANASVLDEGTAAAEAMTMSLATLPAAKQKRPGKAYVVSHLCHPQTIAVMQSRAEGFGINLVVGDILANDHQLVKEQGDNLIGVLAQYPDTEGGVYDYQGLSDTIHATGGTFSVATDLLALTVLKAPGEFGADIAFGNAQRFGVPMGYGGPHAAFFACADQYKRKVPGRVVGVSKDRLGNRALRLALQTREQHIRREKATSNICTAQALLANMSAMYAVYHGPAGLKAIAQRIMSMTTTLQTQLAALGFHVPIKSNTQDGATLFDTVVVELSSRDEADALVAAARAQSIFLRRVSATKVGVSLDETAGREDVKNILQVFATYATKGEVALTEPLGLASIPASLARSSAYLTHPVFNTHHSETEMLRYIHHLESKDLSLAHSMIPLGSCTMKLNATTEMIPVSWPEFSQMHPFLPADVAQGYTRMIDDLEQQLADITGMAEVTVQPNSGAQGEFAGLRVIKKYLEANGGSKRNICLIPVSAHGTNPASAAMAGMKVVTIKCDTKTGNLDLEDLAAKCEKHQEALAAIMITYPSTFGVYEPGVKQACNLVHQYGGQVYMDGANMNAQIGLCSPGEIGADVCHLNLHKTFCIPHGGGGPGVGPIGVAEHLRPFLPSHPASEYLQAKRSESSSPPISAAPWGSASILPITFNYINMMGAKGLTHATKITLLNANYILARLKQHYPILYTNENGRCAHEFILDVRKFKETCGVEAIDIAKRLQDYGFHAPTMSWPVANTLMIEPTESENKAELDRFCDALISIRHEIAAVESGAQPRDGNVLKMAPHTQRDLLATEWDRPYARETAAYPLPYLLEKKFWPSVTRVDDELIESALDVEDAIVRSEVQMAPTITFFYGTFVHLPRTKSGGKHELEIRHGALWVSSATGRIQGCDWSVSGEEQLQALIQSQGWVLGAGGGSCEGRVEIFRAREEQNEFFFPGFIDTHIHAPQYPNSGLFGSSTLLDWLSTYTFPLESSFGDDSLTKAHAIYNQVISRTLANGTTCASYFATIHVPATNLLATLCHRRGQRALIGRVCMDNPDFCPDYYRDRSAEASLASTKETITHIHALDPSSKLIHPIITPRFAPTCSRAALASLGALAASHSPPLHIQTHISENKDEVTLVHTLFPESTSYADVYDHHGLLTPRTILAHAVHLTPEEKALIGTRHAKVSHCPASNSALGSGLCPVRSLLDAGITVGLGTDVSGGYSPSILEAVRQACLVSRLLRHSAAPEAESTANDNRNVLRVEEVLYLATRGGAAVVSMPDDLGGFDPGMFFDAQLIRLGSVESVERQPAGSSCLPNETVVDVFGFESWTEKIHKWVWTGDDRNVRRVWVSGRPVHSLEDGPAEEKKGLGSFSATITSRFLFARPNPNIVLCFHCKRSKTRAVYKE</sequence>
<dbReference type="FunFam" id="3.40.640.10:FF:000005">
    <property type="entry name" value="Glycine dehydrogenase (decarboxylating), mitochondrial"/>
    <property type="match status" value="1"/>
</dbReference>
<dbReference type="InterPro" id="IPR049316">
    <property type="entry name" value="GDC-P_C"/>
</dbReference>
<dbReference type="PANTHER" id="PTHR11773">
    <property type="entry name" value="GLYCINE DEHYDROGENASE, DECARBOXYLATING"/>
    <property type="match status" value="1"/>
</dbReference>
<evidence type="ECO:0000256" key="11">
    <source>
        <dbReference type="ARBA" id="ARBA00022898"/>
    </source>
</evidence>
<evidence type="ECO:0000256" key="12">
    <source>
        <dbReference type="ARBA" id="ARBA00023002"/>
    </source>
</evidence>
<dbReference type="GO" id="GO:0005739">
    <property type="term" value="C:mitochondrion"/>
    <property type="evidence" value="ECO:0007669"/>
    <property type="project" value="TreeGrafter"/>
</dbReference>
<comment type="pathway">
    <text evidence="3">Purine metabolism; guanine degradation; xanthine from guanine: step 1/1.</text>
</comment>
<dbReference type="SUPFAM" id="SSF53383">
    <property type="entry name" value="PLP-dependent transferases"/>
    <property type="match status" value="2"/>
</dbReference>
<evidence type="ECO:0000256" key="5">
    <source>
        <dbReference type="ARBA" id="ARBA00010756"/>
    </source>
</evidence>
<dbReference type="PANTHER" id="PTHR11773:SF1">
    <property type="entry name" value="GLYCINE DEHYDROGENASE (DECARBOXYLATING), MITOCHONDRIAL"/>
    <property type="match status" value="1"/>
</dbReference>
<evidence type="ECO:0000256" key="3">
    <source>
        <dbReference type="ARBA" id="ARBA00004984"/>
    </source>
</evidence>
<dbReference type="Gene3D" id="3.90.1150.10">
    <property type="entry name" value="Aspartate Aminotransferase, domain 1"/>
    <property type="match status" value="1"/>
</dbReference>
<comment type="caution">
    <text evidence="23">The sequence shown here is derived from an EMBL/GenBank/DDBJ whole genome shotgun (WGS) entry which is preliminary data.</text>
</comment>
<evidence type="ECO:0000256" key="16">
    <source>
        <dbReference type="ARBA" id="ARBA00069860"/>
    </source>
</evidence>
<evidence type="ECO:0000259" key="22">
    <source>
        <dbReference type="Pfam" id="PF21478"/>
    </source>
</evidence>
<accession>A0A0F8VT51</accession>
<keyword evidence="9" id="KW-0378">Hydrolase</keyword>
<dbReference type="GO" id="GO:0004375">
    <property type="term" value="F:glycine dehydrogenase (decarboxylating) activity"/>
    <property type="evidence" value="ECO:0007669"/>
    <property type="project" value="UniProtKB-EC"/>
</dbReference>
<evidence type="ECO:0000256" key="7">
    <source>
        <dbReference type="ARBA" id="ARBA00012781"/>
    </source>
</evidence>
<evidence type="ECO:0000256" key="10">
    <source>
        <dbReference type="ARBA" id="ARBA00022833"/>
    </source>
</evidence>
<evidence type="ECO:0000256" key="4">
    <source>
        <dbReference type="ARBA" id="ARBA00006745"/>
    </source>
</evidence>
<feature type="domain" description="Amidohydrolase-related" evidence="20">
    <location>
        <begin position="1153"/>
        <end position="1553"/>
    </location>
</feature>
<dbReference type="Gene3D" id="3.20.20.140">
    <property type="entry name" value="Metal-dependent hydrolases"/>
    <property type="match status" value="1"/>
</dbReference>
<keyword evidence="8" id="KW-0479">Metal-binding</keyword>
<dbReference type="InterPro" id="IPR006680">
    <property type="entry name" value="Amidohydro-rel"/>
</dbReference>
<evidence type="ECO:0000256" key="1">
    <source>
        <dbReference type="ARBA" id="ARBA00001933"/>
    </source>
</evidence>
<evidence type="ECO:0000259" key="21">
    <source>
        <dbReference type="Pfam" id="PF02347"/>
    </source>
</evidence>
<dbReference type="OrthoDB" id="6537869at2759"/>
<dbReference type="UniPathway" id="UPA00603">
    <property type="reaction ID" value="UER00660"/>
</dbReference>
<dbReference type="InterPro" id="IPR049315">
    <property type="entry name" value="GDC-P_N"/>
</dbReference>
<evidence type="ECO:0000256" key="6">
    <source>
        <dbReference type="ARBA" id="ARBA00012134"/>
    </source>
</evidence>
<dbReference type="Pfam" id="PF01979">
    <property type="entry name" value="Amidohydro_1"/>
    <property type="match status" value="1"/>
</dbReference>
<keyword evidence="10" id="KW-0862">Zinc</keyword>
<comment type="cofactor">
    <cofactor evidence="2">
        <name>Zn(2+)</name>
        <dbReference type="ChEBI" id="CHEBI:29105"/>
    </cofactor>
</comment>
<dbReference type="InterPro" id="IPR015421">
    <property type="entry name" value="PyrdxlP-dep_Trfase_major"/>
</dbReference>
<dbReference type="NCBIfam" id="TIGR02967">
    <property type="entry name" value="guan_deamin"/>
    <property type="match status" value="1"/>
</dbReference>
<dbReference type="InterPro" id="IPR032466">
    <property type="entry name" value="Metal_Hydrolase"/>
</dbReference>
<dbReference type="Pfam" id="PF21478">
    <property type="entry name" value="GcvP2_C"/>
    <property type="match status" value="1"/>
</dbReference>